<keyword evidence="6 9" id="KW-0443">Lipid metabolism</keyword>
<dbReference type="Gene3D" id="3.40.50.720">
    <property type="entry name" value="NAD(P)-binding Rossmann-like Domain"/>
    <property type="match status" value="1"/>
</dbReference>
<keyword evidence="3 9" id="KW-0444">Lipid biosynthesis</keyword>
<dbReference type="Pfam" id="PF03015">
    <property type="entry name" value="Sterile"/>
    <property type="match status" value="1"/>
</dbReference>
<dbReference type="PANTHER" id="PTHR11011:SF116">
    <property type="entry name" value="FATTY ACYL-COA REDUCTASE CG5065-RELATED"/>
    <property type="match status" value="1"/>
</dbReference>
<evidence type="ECO:0000256" key="2">
    <source>
        <dbReference type="ARBA" id="ARBA00005928"/>
    </source>
</evidence>
<dbReference type="SUPFAM" id="SSF51735">
    <property type="entry name" value="NAD(P)-binding Rossmann-fold domains"/>
    <property type="match status" value="1"/>
</dbReference>
<feature type="region of interest" description="Disordered" evidence="10">
    <location>
        <begin position="1"/>
        <end position="20"/>
    </location>
</feature>
<dbReference type="InterPro" id="IPR033640">
    <property type="entry name" value="FAR_C"/>
</dbReference>
<comment type="function">
    <text evidence="9">Catalyzes the reduction of fatty acyl-CoA to fatty alcohols.</text>
</comment>
<keyword evidence="7" id="KW-0472">Membrane</keyword>
<feature type="domain" description="Thioester reductase (TE)" evidence="12">
    <location>
        <begin position="44"/>
        <end position="314"/>
    </location>
</feature>
<dbReference type="InterPro" id="IPR036291">
    <property type="entry name" value="NAD(P)-bd_dom_sf"/>
</dbReference>
<dbReference type="GO" id="GO:0005777">
    <property type="term" value="C:peroxisome"/>
    <property type="evidence" value="ECO:0007669"/>
    <property type="project" value="TreeGrafter"/>
</dbReference>
<evidence type="ECO:0000256" key="4">
    <source>
        <dbReference type="ARBA" id="ARBA00022692"/>
    </source>
</evidence>
<dbReference type="CDD" id="cd09071">
    <property type="entry name" value="FAR_C"/>
    <property type="match status" value="1"/>
</dbReference>
<proteinExistence type="inferred from homology"/>
<dbReference type="OMA" id="NCILKHF"/>
<reference evidence="14" key="1">
    <citation type="submission" date="2025-08" db="UniProtKB">
        <authorList>
            <consortium name="RefSeq"/>
        </authorList>
    </citation>
    <scope>IDENTIFICATION</scope>
    <source>
        <tissue evidence="14">Whole organism</tissue>
    </source>
</reference>
<evidence type="ECO:0000256" key="5">
    <source>
        <dbReference type="ARBA" id="ARBA00022989"/>
    </source>
</evidence>
<evidence type="ECO:0000256" key="10">
    <source>
        <dbReference type="SAM" id="MobiDB-lite"/>
    </source>
</evidence>
<dbReference type="InterPro" id="IPR026055">
    <property type="entry name" value="FAR"/>
</dbReference>
<organism evidence="13 14">
    <name type="scientific">Hyalella azteca</name>
    <name type="common">Amphipod</name>
    <dbReference type="NCBI Taxonomy" id="294128"/>
    <lineage>
        <taxon>Eukaryota</taxon>
        <taxon>Metazoa</taxon>
        <taxon>Ecdysozoa</taxon>
        <taxon>Arthropoda</taxon>
        <taxon>Crustacea</taxon>
        <taxon>Multicrustacea</taxon>
        <taxon>Malacostraca</taxon>
        <taxon>Eumalacostraca</taxon>
        <taxon>Peracarida</taxon>
        <taxon>Amphipoda</taxon>
        <taxon>Senticaudata</taxon>
        <taxon>Talitrida</taxon>
        <taxon>Talitroidea</taxon>
        <taxon>Hyalellidae</taxon>
        <taxon>Hyalella</taxon>
    </lineage>
</organism>
<protein>
    <recommendedName>
        <fullName evidence="9">Fatty acyl-CoA reductase</fullName>
        <ecNumber evidence="9">1.2.1.84</ecNumber>
    </recommendedName>
</protein>
<evidence type="ECO:0000259" key="11">
    <source>
        <dbReference type="Pfam" id="PF03015"/>
    </source>
</evidence>
<evidence type="ECO:0000256" key="8">
    <source>
        <dbReference type="ARBA" id="ARBA00052530"/>
    </source>
</evidence>
<dbReference type="GeneID" id="108678705"/>
<feature type="compositionally biased region" description="Basic and acidic residues" evidence="10">
    <location>
        <begin position="1"/>
        <end position="10"/>
    </location>
</feature>
<evidence type="ECO:0000313" key="14">
    <source>
        <dbReference type="RefSeq" id="XP_018022653.1"/>
    </source>
</evidence>
<name>A0A8B7P9C4_HYAAZ</name>
<keyword evidence="5" id="KW-1133">Transmembrane helix</keyword>
<comment type="catalytic activity">
    <reaction evidence="8 9">
        <text>a long-chain fatty acyl-CoA + 2 NADPH + 2 H(+) = a long-chain primary fatty alcohol + 2 NADP(+) + CoA</text>
        <dbReference type="Rhea" id="RHEA:52716"/>
        <dbReference type="ChEBI" id="CHEBI:15378"/>
        <dbReference type="ChEBI" id="CHEBI:57287"/>
        <dbReference type="ChEBI" id="CHEBI:57783"/>
        <dbReference type="ChEBI" id="CHEBI:58349"/>
        <dbReference type="ChEBI" id="CHEBI:77396"/>
        <dbReference type="ChEBI" id="CHEBI:83139"/>
        <dbReference type="EC" id="1.2.1.84"/>
    </reaction>
</comment>
<evidence type="ECO:0000259" key="12">
    <source>
        <dbReference type="Pfam" id="PF07993"/>
    </source>
</evidence>
<dbReference type="GO" id="GO:0016020">
    <property type="term" value="C:membrane"/>
    <property type="evidence" value="ECO:0007669"/>
    <property type="project" value="UniProtKB-SubCell"/>
</dbReference>
<evidence type="ECO:0000313" key="13">
    <source>
        <dbReference type="Proteomes" id="UP000694843"/>
    </source>
</evidence>
<keyword evidence="9" id="KW-0521">NADP</keyword>
<dbReference type="GO" id="GO:0102965">
    <property type="term" value="F:alcohol-forming long-chain fatty acyl-CoA reductase activity"/>
    <property type="evidence" value="ECO:0007669"/>
    <property type="project" value="UniProtKB-EC"/>
</dbReference>
<sequence>MEPRDKRRTGDYGSMEDPNYQVPTMESIDNSEISEWYRDKTVFLTGGTGFMGKVLVEKLLRSCPVKKIFLLMRPKANNDINQRIDDMLNYKLFDKLKANRPEFFQKLHPVRGDITHEGLGLSEEDEKTLAQEVEVIFHVAATINFQEPIRVAVSMNMLGTKRVVNLAKKMTKLKALVHVSTAYCNCHLQETYEELYPAPIEPGRLIQLTEWFEDDVLENITPQLVSPRPNTYTFTKALAEHILVNDAEGRIPFSIIRPSIVCGAWREPEPGWVDNMYAFTGLLVGMGKGVLRTLYIKQGIKLDFVPVDVPINLMIVAAYNTATKKFATSTNVPIYCCSTGYQQPLTIEGLNDLLKDTVRVIPQEHPIWFPDGSAKTNKTLHTIHLYIANVLPAYIADFFYKILGKKQIAVKMCYRMMKAINALEYFMLRDWTFHNENVQGLWASLSPADRQMFHFNVGDLDWAQYIDRYQRGCKKFILKESTSDEALERAHKNMNKMLWLHRILQFALMYCAWYLVSSDISVTCLSTLFNELIKWFTLYPLENMDDHSSMSSLPALPEEGFINS</sequence>
<dbReference type="AlphaFoldDB" id="A0A8B7P9C4"/>
<dbReference type="KEGG" id="hazt:108678705"/>
<dbReference type="RefSeq" id="XP_018022653.1">
    <property type="nucleotide sequence ID" value="XM_018167164.2"/>
</dbReference>
<dbReference type="CDD" id="cd05236">
    <property type="entry name" value="FAR-N_SDR_e"/>
    <property type="match status" value="1"/>
</dbReference>
<dbReference type="Pfam" id="PF07993">
    <property type="entry name" value="NAD_binding_4"/>
    <property type="match status" value="1"/>
</dbReference>
<dbReference type="Proteomes" id="UP000694843">
    <property type="component" value="Unplaced"/>
</dbReference>
<dbReference type="OrthoDB" id="429813at2759"/>
<feature type="domain" description="Fatty acyl-CoA reductase C-terminal" evidence="11">
    <location>
        <begin position="390"/>
        <end position="480"/>
    </location>
</feature>
<evidence type="ECO:0000256" key="1">
    <source>
        <dbReference type="ARBA" id="ARBA00004141"/>
    </source>
</evidence>
<dbReference type="FunFam" id="3.40.50.720:FF:000143">
    <property type="entry name" value="Fatty acyl-CoA reductase"/>
    <property type="match status" value="1"/>
</dbReference>
<keyword evidence="4" id="KW-0812">Transmembrane</keyword>
<keyword evidence="13" id="KW-1185">Reference proteome</keyword>
<dbReference type="GO" id="GO:0035336">
    <property type="term" value="P:long-chain fatty-acyl-CoA metabolic process"/>
    <property type="evidence" value="ECO:0007669"/>
    <property type="project" value="TreeGrafter"/>
</dbReference>
<evidence type="ECO:0000256" key="7">
    <source>
        <dbReference type="ARBA" id="ARBA00023136"/>
    </source>
</evidence>
<evidence type="ECO:0000256" key="3">
    <source>
        <dbReference type="ARBA" id="ARBA00022516"/>
    </source>
</evidence>
<comment type="subcellular location">
    <subcellularLocation>
        <location evidence="1">Membrane</location>
        <topology evidence="1">Multi-pass membrane protein</topology>
    </subcellularLocation>
</comment>
<evidence type="ECO:0000256" key="6">
    <source>
        <dbReference type="ARBA" id="ARBA00023098"/>
    </source>
</evidence>
<accession>A0A8B7P9C4</accession>
<dbReference type="InterPro" id="IPR013120">
    <property type="entry name" value="FAR_NAD-bd"/>
</dbReference>
<keyword evidence="9" id="KW-0560">Oxidoreductase</keyword>
<dbReference type="PANTHER" id="PTHR11011">
    <property type="entry name" value="MALE STERILITY PROTEIN 2-RELATED"/>
    <property type="match status" value="1"/>
</dbReference>
<gene>
    <name evidence="14" type="primary">LOC108678705</name>
</gene>
<dbReference type="GO" id="GO:0080019">
    <property type="term" value="F:alcohol-forming very long-chain fatty acyl-CoA reductase activity"/>
    <property type="evidence" value="ECO:0007669"/>
    <property type="project" value="InterPro"/>
</dbReference>
<comment type="similarity">
    <text evidence="2 9">Belongs to the fatty acyl-CoA reductase family.</text>
</comment>
<evidence type="ECO:0000256" key="9">
    <source>
        <dbReference type="RuleBase" id="RU363097"/>
    </source>
</evidence>
<dbReference type="EC" id="1.2.1.84" evidence="9"/>